<name>A0AAX4KNS9_9TREE</name>
<evidence type="ECO:0000313" key="2">
    <source>
        <dbReference type="EMBL" id="WWD08141.1"/>
    </source>
</evidence>
<dbReference type="RefSeq" id="XP_066086108.1">
    <property type="nucleotide sequence ID" value="XM_066230011.1"/>
</dbReference>
<keyword evidence="3" id="KW-1185">Reference proteome</keyword>
<organism evidence="2 3">
    <name type="scientific">Kwoniella europaea PYCC6329</name>
    <dbReference type="NCBI Taxonomy" id="1423913"/>
    <lineage>
        <taxon>Eukaryota</taxon>
        <taxon>Fungi</taxon>
        <taxon>Dikarya</taxon>
        <taxon>Basidiomycota</taxon>
        <taxon>Agaricomycotina</taxon>
        <taxon>Tremellomycetes</taxon>
        <taxon>Tremellales</taxon>
        <taxon>Cryptococcaceae</taxon>
        <taxon>Kwoniella</taxon>
    </lineage>
</organism>
<protein>
    <submittedName>
        <fullName evidence="2">Uncharacterized protein</fullName>
    </submittedName>
</protein>
<dbReference type="AlphaFoldDB" id="A0AAX4KNS9"/>
<accession>A0AAX4KNS9</accession>
<dbReference type="Proteomes" id="UP001358614">
    <property type="component" value="Chromosome 1"/>
</dbReference>
<evidence type="ECO:0000256" key="1">
    <source>
        <dbReference type="SAM" id="MobiDB-lite"/>
    </source>
</evidence>
<feature type="region of interest" description="Disordered" evidence="1">
    <location>
        <begin position="1"/>
        <end position="49"/>
    </location>
</feature>
<dbReference type="EMBL" id="CP144089">
    <property type="protein sequence ID" value="WWD08141.1"/>
    <property type="molecule type" value="Genomic_DNA"/>
</dbReference>
<feature type="compositionally biased region" description="Polar residues" evidence="1">
    <location>
        <begin position="35"/>
        <end position="44"/>
    </location>
</feature>
<evidence type="ECO:0000313" key="3">
    <source>
        <dbReference type="Proteomes" id="UP001358614"/>
    </source>
</evidence>
<gene>
    <name evidence="2" type="ORF">V865_006252</name>
</gene>
<sequence length="77" mass="8373">MSQAIESKLSLKDNAPIEDSGNRPDLGSTHDSKAPNGNSTNTVSELGPEIYVRPLSDGGYRLLRAGESPWYQLRASR</sequence>
<dbReference type="KEGG" id="ker:91105053"/>
<dbReference type="GeneID" id="91105053"/>
<proteinExistence type="predicted"/>
<reference evidence="2 3" key="1">
    <citation type="submission" date="2024-01" db="EMBL/GenBank/DDBJ databases">
        <title>Comparative genomics of Cryptococcus and Kwoniella reveals pathogenesis evolution and contrasting modes of karyotype evolution via chromosome fusion or intercentromeric recombination.</title>
        <authorList>
            <person name="Coelho M.A."/>
            <person name="David-Palma M."/>
            <person name="Shea T."/>
            <person name="Bowers K."/>
            <person name="McGinley-Smith S."/>
            <person name="Mohammad A.W."/>
            <person name="Gnirke A."/>
            <person name="Yurkov A.M."/>
            <person name="Nowrousian M."/>
            <person name="Sun S."/>
            <person name="Cuomo C.A."/>
            <person name="Heitman J."/>
        </authorList>
    </citation>
    <scope>NUCLEOTIDE SEQUENCE [LARGE SCALE GENOMIC DNA]</scope>
    <source>
        <strain evidence="2 3">PYCC6329</strain>
    </source>
</reference>